<evidence type="ECO:0000256" key="1">
    <source>
        <dbReference type="ARBA" id="ARBA00004141"/>
    </source>
</evidence>
<evidence type="ECO:0000256" key="2">
    <source>
        <dbReference type="ARBA" id="ARBA00022660"/>
    </source>
</evidence>
<keyword evidence="6" id="KW-0408">Iron</keyword>
<feature type="transmembrane region" description="Helical" evidence="7">
    <location>
        <begin position="332"/>
        <end position="355"/>
    </location>
</feature>
<feature type="transmembrane region" description="Helical" evidence="7">
    <location>
        <begin position="367"/>
        <end position="391"/>
    </location>
</feature>
<evidence type="ECO:0000313" key="10">
    <source>
        <dbReference type="Proteomes" id="UP000229529"/>
    </source>
</evidence>
<keyword evidence="9" id="KW-0560">Oxidoreductase</keyword>
<dbReference type="EMBL" id="NXGS01000116">
    <property type="protein sequence ID" value="PIM96197.1"/>
    <property type="molecule type" value="Genomic_DNA"/>
</dbReference>
<evidence type="ECO:0000259" key="8">
    <source>
        <dbReference type="PROSITE" id="PS50855"/>
    </source>
</evidence>
<dbReference type="InterPro" id="IPR000883">
    <property type="entry name" value="Cyt_C_Oxase_1"/>
</dbReference>
<keyword evidence="3 6" id="KW-0812">Transmembrane</keyword>
<gene>
    <name evidence="9" type="primary">ctaD</name>
    <name evidence="9" type="ORF">alecur_181</name>
</gene>
<evidence type="ECO:0000256" key="3">
    <source>
        <dbReference type="ARBA" id="ARBA00022692"/>
    </source>
</evidence>
<feature type="transmembrane region" description="Helical" evidence="7">
    <location>
        <begin position="211"/>
        <end position="236"/>
    </location>
</feature>
<evidence type="ECO:0000256" key="4">
    <source>
        <dbReference type="ARBA" id="ARBA00022989"/>
    </source>
</evidence>
<comment type="subcellular location">
    <subcellularLocation>
        <location evidence="1">Membrane</location>
        <topology evidence="1">Multi-pass membrane protein</topology>
    </subcellularLocation>
</comment>
<dbReference type="PANTHER" id="PTHR10422:SF18">
    <property type="entry name" value="CYTOCHROME C OXIDASE SUBUNIT 1"/>
    <property type="match status" value="1"/>
</dbReference>
<dbReference type="InterPro" id="IPR036927">
    <property type="entry name" value="Cyt_c_oxase-like_su1_sf"/>
</dbReference>
<organism evidence="9 10">
    <name type="scientific">Candidatus Hodgkinia cicadicola</name>
    <dbReference type="NCBI Taxonomy" id="573658"/>
    <lineage>
        <taxon>Bacteria</taxon>
        <taxon>Pseudomonadati</taxon>
        <taxon>Pseudomonadota</taxon>
        <taxon>Alphaproteobacteria</taxon>
        <taxon>Hyphomicrobiales</taxon>
        <taxon>Candidatus Hodgkinia</taxon>
    </lineage>
</organism>
<evidence type="ECO:0000256" key="6">
    <source>
        <dbReference type="RuleBase" id="RU000370"/>
    </source>
</evidence>
<keyword evidence="10" id="KW-1185">Reference proteome</keyword>
<evidence type="ECO:0000313" key="9">
    <source>
        <dbReference type="EMBL" id="PIM96197.1"/>
    </source>
</evidence>
<evidence type="ECO:0000256" key="7">
    <source>
        <dbReference type="SAM" id="Phobius"/>
    </source>
</evidence>
<dbReference type="InterPro" id="IPR023616">
    <property type="entry name" value="Cyt_c_oxase-like_su1_dom"/>
</dbReference>
<protein>
    <submittedName>
        <fullName evidence="9">Cytochrome c oxidase subunit 1</fullName>
        <ecNumber evidence="9">1.9.3.1</ecNumber>
    </submittedName>
</protein>
<dbReference type="Proteomes" id="UP000229529">
    <property type="component" value="Unassembled WGS sequence"/>
</dbReference>
<evidence type="ECO:0000256" key="5">
    <source>
        <dbReference type="ARBA" id="ARBA00023136"/>
    </source>
</evidence>
<dbReference type="Gene3D" id="1.20.210.10">
    <property type="entry name" value="Cytochrome c oxidase-like, subunit I domain"/>
    <property type="match status" value="1"/>
</dbReference>
<accession>A0ABX4MHA1</accession>
<feature type="transmembrane region" description="Helical" evidence="7">
    <location>
        <begin position="248"/>
        <end position="277"/>
    </location>
</feature>
<keyword evidence="4 7" id="KW-1133">Transmembrane helix</keyword>
<feature type="transmembrane region" description="Helical" evidence="7">
    <location>
        <begin position="124"/>
        <end position="148"/>
    </location>
</feature>
<dbReference type="PROSITE" id="PS50855">
    <property type="entry name" value="COX1"/>
    <property type="match status" value="1"/>
</dbReference>
<keyword evidence="5 7" id="KW-0472">Membrane</keyword>
<feature type="transmembrane region" description="Helical" evidence="7">
    <location>
        <begin position="403"/>
        <end position="424"/>
    </location>
</feature>
<keyword evidence="2 6" id="KW-0679">Respiratory chain</keyword>
<feature type="transmembrane region" description="Helical" evidence="7">
    <location>
        <begin position="297"/>
        <end position="320"/>
    </location>
</feature>
<comment type="similarity">
    <text evidence="6">Belongs to the heme-copper respiratory oxidase family.</text>
</comment>
<feature type="transmembrane region" description="Helical" evidence="7">
    <location>
        <begin position="521"/>
        <end position="538"/>
    </location>
</feature>
<feature type="transmembrane region" description="Helical" evidence="7">
    <location>
        <begin position="444"/>
        <end position="462"/>
    </location>
</feature>
<dbReference type="InterPro" id="IPR023615">
    <property type="entry name" value="Cyt_c_Oxase_su1_BS"/>
</dbReference>
<feature type="domain" description="Cytochrome oxidase subunit I profile" evidence="8">
    <location>
        <begin position="56"/>
        <end position="552"/>
    </location>
</feature>
<keyword evidence="6" id="KW-0813">Transport</keyword>
<dbReference type="Pfam" id="PF00115">
    <property type="entry name" value="COX1"/>
    <property type="match status" value="1"/>
</dbReference>
<dbReference type="PROSITE" id="PS00077">
    <property type="entry name" value="COX1_CUB"/>
    <property type="match status" value="1"/>
</dbReference>
<keyword evidence="6" id="KW-0349">Heme</keyword>
<feature type="transmembrane region" description="Helical" evidence="7">
    <location>
        <begin position="160"/>
        <end position="178"/>
    </location>
</feature>
<proteinExistence type="inferred from homology"/>
<feature type="transmembrane region" description="Helical" evidence="7">
    <location>
        <begin position="474"/>
        <end position="492"/>
    </location>
</feature>
<reference evidence="9" key="1">
    <citation type="submission" date="2017-09" db="EMBL/GenBank/DDBJ databases">
        <authorList>
            <person name="Campbell M.A."/>
            <person name="Lukasik P."/>
            <person name="Simon C."/>
            <person name="McCutcheon J.P."/>
        </authorList>
    </citation>
    <scope>NUCLEOTIDE SEQUENCE [LARGE SCALE GENOMIC DNA]</scope>
    <source>
        <strain evidence="9">ALECUR</strain>
    </source>
</reference>
<dbReference type="SUPFAM" id="SSF81442">
    <property type="entry name" value="Cytochrome c oxidase subunit I-like"/>
    <property type="match status" value="1"/>
</dbReference>
<dbReference type="PANTHER" id="PTHR10422">
    <property type="entry name" value="CYTOCHROME C OXIDASE SUBUNIT 1"/>
    <property type="match status" value="1"/>
</dbReference>
<sequence>MHLMLSDIANMSNKLTERIENSILRLILKSYDIIMFINGRVCKLINNALSSVILWDHVRIGRYYMFFSITFGTIAAIISILIRAELQCPGIQVYNKIAKFIYKDCDSYDKAKHLYNSSMTAHGLIMIFYMLMPMLINGMGSLLIPQLVISNGLASREASLCSFFLLVLSATLAVLSLFTKGTPTDYGAATGWTLYPPLSNSNFHTGKSVDLIIAAIIFACISSVISASNFISTIIAKKDSRIRLIKMSLIVWGQLISSFLLILTMPVLVSAVIMLFLDRRFNAVFYEPKAGSDPTMFQHLFWFFGHPEVYALILPAFGIISEIISKFSGKPVFGKSSMILSMISIALVGIVVWAHHMYTVGLSFKSIKYFVVSTMAVAIPTGIKVFSWLGTMWRGNIRLKSPMIWALGFVILFVAGGLTGIQLANAALSKALHDTYYVVAHFHYVLSIASIFAAMAGWYYWFHRIFKRRYSEKLCILHAIITFIASNITFLPQHFLGLAGMPRRCVDYIKDYSGWNKVSSYGAYLGIVSILLFFYIIIDSKIRGVACIKSPW</sequence>
<dbReference type="GO" id="GO:0016491">
    <property type="term" value="F:oxidoreductase activity"/>
    <property type="evidence" value="ECO:0007669"/>
    <property type="project" value="UniProtKB-KW"/>
</dbReference>
<keyword evidence="6" id="KW-0479">Metal-binding</keyword>
<feature type="transmembrane region" description="Helical" evidence="7">
    <location>
        <begin position="63"/>
        <end position="82"/>
    </location>
</feature>
<keyword evidence="6" id="KW-0249">Electron transport</keyword>
<comment type="caution">
    <text evidence="9">The sequence shown here is derived from an EMBL/GenBank/DDBJ whole genome shotgun (WGS) entry which is preliminary data.</text>
</comment>
<dbReference type="PRINTS" id="PR01165">
    <property type="entry name" value="CYCOXIDASEI"/>
</dbReference>
<dbReference type="EC" id="1.9.3.1" evidence="9"/>
<name>A0ABX4MHA1_9HYPH</name>